<dbReference type="RefSeq" id="WP_116468883.1">
    <property type="nucleotide sequence ID" value="NZ_QENQ01000001.1"/>
</dbReference>
<evidence type="ECO:0000313" key="5">
    <source>
        <dbReference type="Proteomes" id="UP000245890"/>
    </source>
</evidence>
<feature type="signal peptide" evidence="1">
    <location>
        <begin position="1"/>
        <end position="20"/>
    </location>
</feature>
<dbReference type="Pfam" id="PF07589">
    <property type="entry name" value="PEP-CTERM"/>
    <property type="match status" value="1"/>
</dbReference>
<evidence type="ECO:0000256" key="1">
    <source>
        <dbReference type="SAM" id="SignalP"/>
    </source>
</evidence>
<protein>
    <submittedName>
        <fullName evidence="4">PEP-CTERM sorting domain-containing protein</fullName>
    </submittedName>
</protein>
<organism evidence="4 5">
    <name type="scientific">Sphingomonas pokkalii</name>
    <dbReference type="NCBI Taxonomy" id="2175090"/>
    <lineage>
        <taxon>Bacteria</taxon>
        <taxon>Pseudomonadati</taxon>
        <taxon>Pseudomonadota</taxon>
        <taxon>Alphaproteobacteria</taxon>
        <taxon>Sphingomonadales</taxon>
        <taxon>Sphingomonadaceae</taxon>
        <taxon>Sphingomonas</taxon>
    </lineage>
</organism>
<evidence type="ECO:0000259" key="2">
    <source>
        <dbReference type="Pfam" id="PF07589"/>
    </source>
</evidence>
<dbReference type="Pfam" id="PF20597">
    <property type="entry name" value="pAdhesive_15"/>
    <property type="match status" value="1"/>
</dbReference>
<reference evidence="4 5" key="1">
    <citation type="submission" date="2018-05" db="EMBL/GenBank/DDBJ databases">
        <title>Description of Sphingomonas pokkalii sp nov, isolated from the rhizosphere of saline tolerant pokkali rice and its draft genome analysis.</title>
        <authorList>
            <person name="Menon R."/>
            <person name="Kumari S."/>
            <person name="Rameshkumar N."/>
        </authorList>
    </citation>
    <scope>NUCLEOTIDE SEQUENCE [LARGE SCALE GENOMIC DNA]</scope>
    <source>
        <strain evidence="4 5">L3B27</strain>
    </source>
</reference>
<name>A0A2U0SDS9_9SPHN</name>
<evidence type="ECO:0000259" key="3">
    <source>
        <dbReference type="Pfam" id="PF20597"/>
    </source>
</evidence>
<keyword evidence="1" id="KW-0732">Signal</keyword>
<comment type="caution">
    <text evidence="4">The sequence shown here is derived from an EMBL/GenBank/DDBJ whole genome shotgun (WGS) entry which is preliminary data.</text>
</comment>
<dbReference type="NCBIfam" id="NF035944">
    <property type="entry name" value="PEPxxWA-CTERM"/>
    <property type="match status" value="1"/>
</dbReference>
<dbReference type="Proteomes" id="UP000245890">
    <property type="component" value="Unassembled WGS sequence"/>
</dbReference>
<dbReference type="AlphaFoldDB" id="A0A2U0SDS9"/>
<feature type="domain" description="Choice-of-anchor A" evidence="3">
    <location>
        <begin position="129"/>
        <end position="342"/>
    </location>
</feature>
<dbReference type="NCBIfam" id="TIGR04215">
    <property type="entry name" value="choice_anch_A"/>
    <property type="match status" value="1"/>
</dbReference>
<dbReference type="OrthoDB" id="8775303at2"/>
<accession>A0A2U0SDS9</accession>
<dbReference type="InterPro" id="IPR013424">
    <property type="entry name" value="Ice-binding_C"/>
</dbReference>
<keyword evidence="5" id="KW-1185">Reference proteome</keyword>
<proteinExistence type="predicted"/>
<dbReference type="EMBL" id="QENQ01000001">
    <property type="protein sequence ID" value="PVX29444.1"/>
    <property type="molecule type" value="Genomic_DNA"/>
</dbReference>
<sequence>MRLLTMSAIAALLLTPAALAKTGAKPSPAPTAKATARPSAAAGLQAMRELNLVVLDTLTTNGQEVEGRTFVKNLVAQNFTNFGIGSQSQGSASSTFDVLSVVGNATGSIRLKAGYANGQNGTLGNTARIGGNVGSFDFNDARGSVGALVVGGNLTGSMNVNNHSVTYGGKAASGINGARKDASLAAGGANDVAAGLVLRMNELSGNLNALSTNLAKLPSLSTITSTNGALDYSRASNGYAVFTMTEAAFTNQNANFDNLFARAPNGTTTIINVLGTNLVQGGNINSKALNQSVIWNFAQATDLTVKGFHGSILAPKATLTNSSAIEGSIVALNMKLNGEVHLGTYNGNGNFVPTNAVPEPASWAMLLVGFGALGAALRKRRALATA</sequence>
<dbReference type="InterPro" id="IPR026588">
    <property type="entry name" value="Choice_anch_A"/>
</dbReference>
<feature type="domain" description="Ice-binding protein C-terminal" evidence="2">
    <location>
        <begin position="356"/>
        <end position="381"/>
    </location>
</feature>
<feature type="chain" id="PRO_5015570608" evidence="1">
    <location>
        <begin position="21"/>
        <end position="386"/>
    </location>
</feature>
<gene>
    <name evidence="4" type="ORF">DD559_09055</name>
</gene>
<evidence type="ECO:0000313" key="4">
    <source>
        <dbReference type="EMBL" id="PVX29444.1"/>
    </source>
</evidence>
<dbReference type="NCBIfam" id="TIGR02595">
    <property type="entry name" value="PEP_CTERM"/>
    <property type="match status" value="1"/>
</dbReference>